<evidence type="ECO:0000313" key="2">
    <source>
        <dbReference type="Proteomes" id="UP001356170"/>
    </source>
</evidence>
<accession>A0ABU7UXS3</accession>
<dbReference type="InterPro" id="IPR005358">
    <property type="entry name" value="Puta_zinc/iron-chelating_dom"/>
</dbReference>
<protein>
    <submittedName>
        <fullName evidence="1">YkgJ family cysteine cluster protein</fullName>
    </submittedName>
</protein>
<proteinExistence type="predicted"/>
<gene>
    <name evidence="1" type="ORF">V3390_03110</name>
</gene>
<name>A0ABU7UXS3_9GAMM</name>
<dbReference type="EMBL" id="JAZHBO010000001">
    <property type="protein sequence ID" value="MEF2155220.1"/>
    <property type="molecule type" value="Genomic_DNA"/>
</dbReference>
<dbReference type="Proteomes" id="UP001356170">
    <property type="component" value="Unassembled WGS sequence"/>
</dbReference>
<sequence length="128" mass="13785">MSDTPFVHPCLSCGACCATFRVSMHWSETDPNLGGVVPAELTEPLDAHQVCMRGTWAKAPRCIALDAVIGQYSRCTIHAQRPQACRLVQASWEFGRADAQCDKARAVHGLKPLTPQDWPPGTGAPAAD</sequence>
<evidence type="ECO:0000313" key="1">
    <source>
        <dbReference type="EMBL" id="MEF2155220.1"/>
    </source>
</evidence>
<reference evidence="1 2" key="1">
    <citation type="submission" date="2024-01" db="EMBL/GenBank/DDBJ databases">
        <title>Novel species of the genus Luteimonas isolated from rivers.</title>
        <authorList>
            <person name="Lu H."/>
        </authorList>
    </citation>
    <scope>NUCLEOTIDE SEQUENCE [LARGE SCALE GENOMIC DNA]</scope>
    <source>
        <strain evidence="1 2">FXH3W</strain>
    </source>
</reference>
<keyword evidence="2" id="KW-1185">Reference proteome</keyword>
<comment type="caution">
    <text evidence="1">The sequence shown here is derived from an EMBL/GenBank/DDBJ whole genome shotgun (WGS) entry which is preliminary data.</text>
</comment>
<dbReference type="Pfam" id="PF03692">
    <property type="entry name" value="CxxCxxCC"/>
    <property type="match status" value="1"/>
</dbReference>
<organism evidence="1 2">
    <name type="scientific">Aquilutibacter rugosus</name>
    <dbReference type="NCBI Taxonomy" id="3115820"/>
    <lineage>
        <taxon>Bacteria</taxon>
        <taxon>Pseudomonadati</taxon>
        <taxon>Pseudomonadota</taxon>
        <taxon>Gammaproteobacteria</taxon>
        <taxon>Lysobacterales</taxon>
        <taxon>Lysobacteraceae</taxon>
        <taxon>Aquilutibacter</taxon>
    </lineage>
</organism>
<dbReference type="RefSeq" id="WP_331703309.1">
    <property type="nucleotide sequence ID" value="NZ_JAZHBO010000001.1"/>
</dbReference>